<evidence type="ECO:0000256" key="1">
    <source>
        <dbReference type="SAM" id="MobiDB-lite"/>
    </source>
</evidence>
<reference evidence="2 3" key="1">
    <citation type="submission" date="2017-01" db="EMBL/GenBank/DDBJ databases">
        <title>Draft genome sequence of Bacillus oleronius.</title>
        <authorList>
            <person name="Allam M."/>
        </authorList>
    </citation>
    <scope>NUCLEOTIDE SEQUENCE [LARGE SCALE GENOMIC DNA]</scope>
    <source>
        <strain evidence="2 3">DSM 9356</strain>
    </source>
</reference>
<evidence type="ECO:0000313" key="3">
    <source>
        <dbReference type="Proteomes" id="UP000189761"/>
    </source>
</evidence>
<sequence>MTETRKKEEEREPIARKGSRNPKERGRKGTNRPERFPKHERKRKKGNESIGKVPETRKKEEIR</sequence>
<accession>A0A8E2LF25</accession>
<organism evidence="2 3">
    <name type="scientific">Heyndrickxia oleronia</name>
    <dbReference type="NCBI Taxonomy" id="38875"/>
    <lineage>
        <taxon>Bacteria</taxon>
        <taxon>Bacillati</taxon>
        <taxon>Bacillota</taxon>
        <taxon>Bacilli</taxon>
        <taxon>Bacillales</taxon>
        <taxon>Bacillaceae</taxon>
        <taxon>Heyndrickxia</taxon>
    </lineage>
</organism>
<keyword evidence="3" id="KW-1185">Reference proteome</keyword>
<comment type="caution">
    <text evidence="2">The sequence shown here is derived from an EMBL/GenBank/DDBJ whole genome shotgun (WGS) entry which is preliminary data.</text>
</comment>
<name>A0A8E2LF25_9BACI</name>
<feature type="compositionally biased region" description="Basic and acidic residues" evidence="1">
    <location>
        <begin position="54"/>
        <end position="63"/>
    </location>
</feature>
<protein>
    <submittedName>
        <fullName evidence="2">Uncharacterized protein</fullName>
    </submittedName>
</protein>
<evidence type="ECO:0000313" key="2">
    <source>
        <dbReference type="EMBL" id="OOP68392.1"/>
    </source>
</evidence>
<dbReference type="Proteomes" id="UP000189761">
    <property type="component" value="Unassembled WGS sequence"/>
</dbReference>
<dbReference type="AlphaFoldDB" id="A0A8E2LF25"/>
<feature type="compositionally biased region" description="Basic and acidic residues" evidence="1">
    <location>
        <begin position="1"/>
        <end position="15"/>
    </location>
</feature>
<feature type="region of interest" description="Disordered" evidence="1">
    <location>
        <begin position="1"/>
        <end position="63"/>
    </location>
</feature>
<dbReference type="EMBL" id="MTLA01000112">
    <property type="protein sequence ID" value="OOP68392.1"/>
    <property type="molecule type" value="Genomic_DNA"/>
</dbReference>
<gene>
    <name evidence="2" type="ORF">BWZ43_10665</name>
</gene>
<proteinExistence type="predicted"/>
<feature type="compositionally biased region" description="Basic residues" evidence="1">
    <location>
        <begin position="17"/>
        <end position="30"/>
    </location>
</feature>